<dbReference type="AlphaFoldDB" id="A0AA38P6D5"/>
<accession>A0AA38P6D5</accession>
<name>A0AA38P6D5_9AGAR</name>
<dbReference type="SMART" id="SM00822">
    <property type="entry name" value="PKS_KR"/>
    <property type="match status" value="1"/>
</dbReference>
<evidence type="ECO:0000256" key="2">
    <source>
        <dbReference type="ARBA" id="ARBA00023002"/>
    </source>
</evidence>
<dbReference type="Proteomes" id="UP001163846">
    <property type="component" value="Unassembled WGS sequence"/>
</dbReference>
<dbReference type="Gene3D" id="3.40.50.720">
    <property type="entry name" value="NAD(P)-binding Rossmann-like Domain"/>
    <property type="match status" value="1"/>
</dbReference>
<dbReference type="PRINTS" id="PR00081">
    <property type="entry name" value="GDHRDH"/>
</dbReference>
<keyword evidence="5" id="KW-1185">Reference proteome</keyword>
<sequence>MKVNHRTFIVSGGSSGLGLATVQMLVEAQAYVSILDLSPPPSNITGSRTQYYRTDITAVAEVEKAIEDTVSWTKQTKAILGGVINCAGVGAGAKIIDAQNEPHSLDLWNFILAVNLTGTFNLTRLALKHMVHNEPEEGQDGERGVIILVSSSAAFEGQPGQAAYSATKGALRSMALPLARDLSRHSIRVMAIAPNTFVSSMTDKLPLKARRSLENDLVYPKRFGQPEEFAETVKWILECAYVNGETIRLSGALCSIVLTVHFLNNLLLRRREQNASKDVNLLGLFIDETFPVLPRMLYLSCEPERHPGAQMFSNVLQIVEPCPQQLI</sequence>
<evidence type="ECO:0000256" key="1">
    <source>
        <dbReference type="ARBA" id="ARBA00022857"/>
    </source>
</evidence>
<evidence type="ECO:0000259" key="3">
    <source>
        <dbReference type="SMART" id="SM00822"/>
    </source>
</evidence>
<reference evidence="4" key="1">
    <citation type="submission" date="2022-08" db="EMBL/GenBank/DDBJ databases">
        <authorList>
            <consortium name="DOE Joint Genome Institute"/>
            <person name="Min B."/>
            <person name="Riley R."/>
            <person name="Sierra-Patev S."/>
            <person name="Naranjo-Ortiz M."/>
            <person name="Looney B."/>
            <person name="Konkel Z."/>
            <person name="Slot J.C."/>
            <person name="Sakamoto Y."/>
            <person name="Steenwyk J.L."/>
            <person name="Rokas A."/>
            <person name="Carro J."/>
            <person name="Camarero S."/>
            <person name="Ferreira P."/>
            <person name="Molpeceres G."/>
            <person name="Ruiz-Duenas F.J."/>
            <person name="Serrano A."/>
            <person name="Henrissat B."/>
            <person name="Drula E."/>
            <person name="Hughes K.W."/>
            <person name="Mata J.L."/>
            <person name="Ishikawa N.K."/>
            <person name="Vargas-Isla R."/>
            <person name="Ushijima S."/>
            <person name="Smith C.A."/>
            <person name="Ahrendt S."/>
            <person name="Andreopoulos W."/>
            <person name="He G."/>
            <person name="Labutti K."/>
            <person name="Lipzen A."/>
            <person name="Ng V."/>
            <person name="Sandor L."/>
            <person name="Barry K."/>
            <person name="Martinez A.T."/>
            <person name="Xiao Y."/>
            <person name="Gibbons J.G."/>
            <person name="Terashima K."/>
            <person name="Hibbett D.S."/>
            <person name="Grigoriev I.V."/>
        </authorList>
    </citation>
    <scope>NUCLEOTIDE SEQUENCE</scope>
    <source>
        <strain evidence="4">TFB9207</strain>
    </source>
</reference>
<dbReference type="Pfam" id="PF00106">
    <property type="entry name" value="adh_short"/>
    <property type="match status" value="1"/>
</dbReference>
<evidence type="ECO:0000313" key="4">
    <source>
        <dbReference type="EMBL" id="KAJ3836923.1"/>
    </source>
</evidence>
<evidence type="ECO:0000313" key="5">
    <source>
        <dbReference type="Proteomes" id="UP001163846"/>
    </source>
</evidence>
<dbReference type="PANTHER" id="PTHR43658">
    <property type="entry name" value="SHORT-CHAIN DEHYDROGENASE/REDUCTASE"/>
    <property type="match status" value="1"/>
</dbReference>
<feature type="domain" description="Ketoreductase" evidence="3">
    <location>
        <begin position="6"/>
        <end position="195"/>
    </location>
</feature>
<dbReference type="InterPro" id="IPR057326">
    <property type="entry name" value="KR_dom"/>
</dbReference>
<keyword evidence="2" id="KW-0560">Oxidoreductase</keyword>
<dbReference type="InterPro" id="IPR036291">
    <property type="entry name" value="NAD(P)-bd_dom_sf"/>
</dbReference>
<protein>
    <recommendedName>
        <fullName evidence="3">Ketoreductase domain-containing protein</fullName>
    </recommendedName>
</protein>
<dbReference type="InterPro" id="IPR002347">
    <property type="entry name" value="SDR_fam"/>
</dbReference>
<proteinExistence type="predicted"/>
<dbReference type="InterPro" id="IPR020904">
    <property type="entry name" value="Sc_DH/Rdtase_CS"/>
</dbReference>
<dbReference type="GO" id="GO:0016491">
    <property type="term" value="F:oxidoreductase activity"/>
    <property type="evidence" value="ECO:0007669"/>
    <property type="project" value="UniProtKB-KW"/>
</dbReference>
<dbReference type="PANTHER" id="PTHR43658:SF8">
    <property type="entry name" value="17-BETA-HYDROXYSTEROID DEHYDROGENASE 14-RELATED"/>
    <property type="match status" value="1"/>
</dbReference>
<comment type="caution">
    <text evidence="4">The sequence shown here is derived from an EMBL/GenBank/DDBJ whole genome shotgun (WGS) entry which is preliminary data.</text>
</comment>
<dbReference type="EMBL" id="MU806284">
    <property type="protein sequence ID" value="KAJ3836923.1"/>
    <property type="molecule type" value="Genomic_DNA"/>
</dbReference>
<organism evidence="4 5">
    <name type="scientific">Lentinula raphanica</name>
    <dbReference type="NCBI Taxonomy" id="153919"/>
    <lineage>
        <taxon>Eukaryota</taxon>
        <taxon>Fungi</taxon>
        <taxon>Dikarya</taxon>
        <taxon>Basidiomycota</taxon>
        <taxon>Agaricomycotina</taxon>
        <taxon>Agaricomycetes</taxon>
        <taxon>Agaricomycetidae</taxon>
        <taxon>Agaricales</taxon>
        <taxon>Marasmiineae</taxon>
        <taxon>Omphalotaceae</taxon>
        <taxon>Lentinula</taxon>
    </lineage>
</organism>
<keyword evidence="1" id="KW-0521">NADP</keyword>
<dbReference type="PROSITE" id="PS00061">
    <property type="entry name" value="ADH_SHORT"/>
    <property type="match status" value="1"/>
</dbReference>
<dbReference type="SUPFAM" id="SSF51735">
    <property type="entry name" value="NAD(P)-binding Rossmann-fold domains"/>
    <property type="match status" value="1"/>
</dbReference>
<gene>
    <name evidence="4" type="ORF">F5878DRAFT_540410</name>
</gene>